<keyword evidence="1" id="KW-0614">Plasmid</keyword>
<evidence type="ECO:0000313" key="2">
    <source>
        <dbReference type="Proteomes" id="UP000424673"/>
    </source>
</evidence>
<accession>A0ABX6EMZ4</accession>
<protein>
    <submittedName>
        <fullName evidence="1">Uncharacterized protein</fullName>
    </submittedName>
</protein>
<proteinExistence type="predicted"/>
<dbReference type="EMBL" id="CP044329">
    <property type="protein sequence ID" value="QGM95735.1"/>
    <property type="molecule type" value="Genomic_DNA"/>
</dbReference>
<geneLocation type="plasmid" evidence="1 2">
    <name>unnamed1</name>
</geneLocation>
<dbReference type="Proteomes" id="UP000424673">
    <property type="component" value="Plasmid unnamed1"/>
</dbReference>
<name>A0ABX6EMZ4_9HYPH</name>
<organism evidence="1 2">
    <name type="scientific">Methylocystis rosea</name>
    <dbReference type="NCBI Taxonomy" id="173366"/>
    <lineage>
        <taxon>Bacteria</taxon>
        <taxon>Pseudomonadati</taxon>
        <taxon>Pseudomonadota</taxon>
        <taxon>Alphaproteobacteria</taxon>
        <taxon>Hyphomicrobiales</taxon>
        <taxon>Methylocystaceae</taxon>
        <taxon>Methylocystis</taxon>
    </lineage>
</organism>
<evidence type="ECO:0000313" key="1">
    <source>
        <dbReference type="EMBL" id="QGM95735.1"/>
    </source>
</evidence>
<gene>
    <name evidence="1" type="ORF">F7D13_16570</name>
</gene>
<sequence length="90" mass="10081">MSAAYDRSAIMKAAHFMARWRVQSVGGSYREWFAKALASEWKKAKASRLREESNVGLPVRSCFADRPAPRMPLCRLYTTHSGRLAGSFAA</sequence>
<reference evidence="1 2" key="1">
    <citation type="journal article" date="2021" name="AMB Express">
        <title>Isolation and characterisation of Methylocystis spp. for poly-3-hydroxybutyrate production using waste methane feedstocks.</title>
        <authorList>
            <person name="Rumah B.L."/>
            <person name="Stead C.E."/>
            <person name="Claxton Stevens B.H."/>
            <person name="Minton N.P."/>
            <person name="Grosse-Honebrink A."/>
            <person name="Zhang Y."/>
        </authorList>
    </citation>
    <scope>NUCLEOTIDE SEQUENCE [LARGE SCALE GENOMIC DNA]</scope>
    <source>
        <strain evidence="1 2">BRCS1</strain>
    </source>
</reference>
<keyword evidence="2" id="KW-1185">Reference proteome</keyword>
<dbReference type="RefSeq" id="WP_154453900.1">
    <property type="nucleotide sequence ID" value="NZ_CP044329.1"/>
</dbReference>